<feature type="transmembrane region" description="Helical" evidence="6">
    <location>
        <begin position="71"/>
        <end position="93"/>
    </location>
</feature>
<feature type="transmembrane region" description="Helical" evidence="6">
    <location>
        <begin position="114"/>
        <end position="139"/>
    </location>
</feature>
<feature type="transmembrane region" description="Helical" evidence="6">
    <location>
        <begin position="181"/>
        <end position="200"/>
    </location>
</feature>
<evidence type="ECO:0000259" key="7">
    <source>
        <dbReference type="PROSITE" id="PS51012"/>
    </source>
</evidence>
<comment type="caution">
    <text evidence="8">The sequence shown here is derived from an EMBL/GenBank/DDBJ whole genome shotgun (WGS) entry which is preliminary data.</text>
</comment>
<dbReference type="InterPro" id="IPR051784">
    <property type="entry name" value="Nod_factor_ABC_transporter"/>
</dbReference>
<dbReference type="GO" id="GO:0140359">
    <property type="term" value="F:ABC-type transporter activity"/>
    <property type="evidence" value="ECO:0007669"/>
    <property type="project" value="InterPro"/>
</dbReference>
<dbReference type="InterPro" id="IPR047817">
    <property type="entry name" value="ABC2_TM_bact-type"/>
</dbReference>
<dbReference type="OrthoDB" id="8988363at2"/>
<feature type="transmembrane region" description="Helical" evidence="6">
    <location>
        <begin position="238"/>
        <end position="256"/>
    </location>
</feature>
<dbReference type="EMBL" id="SLWS01000005">
    <property type="protein sequence ID" value="TCO58006.1"/>
    <property type="molecule type" value="Genomic_DNA"/>
</dbReference>
<feature type="domain" description="ABC transmembrane type-2" evidence="7">
    <location>
        <begin position="35"/>
        <end position="263"/>
    </location>
</feature>
<evidence type="ECO:0000256" key="1">
    <source>
        <dbReference type="ARBA" id="ARBA00004141"/>
    </source>
</evidence>
<feature type="transmembrane region" description="Helical" evidence="6">
    <location>
        <begin position="37"/>
        <end position="59"/>
    </location>
</feature>
<keyword evidence="9" id="KW-1185">Reference proteome</keyword>
<dbReference type="PANTHER" id="PTHR43229">
    <property type="entry name" value="NODULATION PROTEIN J"/>
    <property type="match status" value="1"/>
</dbReference>
<proteinExistence type="inferred from homology"/>
<evidence type="ECO:0000313" key="9">
    <source>
        <dbReference type="Proteomes" id="UP000295680"/>
    </source>
</evidence>
<protein>
    <recommendedName>
        <fullName evidence="6">Transport permease protein</fullName>
    </recommendedName>
</protein>
<keyword evidence="2 6" id="KW-0812">Transmembrane</keyword>
<reference evidence="8 9" key="1">
    <citation type="submission" date="2019-03" db="EMBL/GenBank/DDBJ databases">
        <title>Genomic Encyclopedia of Type Strains, Phase IV (KMG-IV): sequencing the most valuable type-strain genomes for metagenomic binning, comparative biology and taxonomic classification.</title>
        <authorList>
            <person name="Goeker M."/>
        </authorList>
    </citation>
    <scope>NUCLEOTIDE SEQUENCE [LARGE SCALE GENOMIC DNA]</scope>
    <source>
        <strain evidence="8 9">DSM 45934</strain>
    </source>
</reference>
<keyword evidence="5" id="KW-0046">Antibiotic resistance</keyword>
<feature type="transmembrane region" description="Helical" evidence="6">
    <location>
        <begin position="151"/>
        <end position="174"/>
    </location>
</feature>
<sequence length="265" mass="28542">MTTAVAPNHIGPLRTIQHGLTLSARSVRKIRKNPEQLIDVTLQPILMLVMFTYLFGGAIGGGDRDAYLQLLLPGVMVQTTLFASLGIGVALCTDISKGVFDRFRSLPIARSAPLLGAVFGDVIRYATSLIIMLVFGMILGFRIHTDPLSAVLDLLLMIAFGLCLCWVSVLVGMLVKSPQAVPGALIAFILPLTFASNVFVPTSTLPGWLQAFTDVNPVTLLTEVNRGLLNGGPVSGPLFGALAWMVGFVVVFYPLAMRAYRRRVS</sequence>
<dbReference type="PIRSF" id="PIRSF006648">
    <property type="entry name" value="DrrB"/>
    <property type="match status" value="1"/>
</dbReference>
<evidence type="ECO:0000256" key="3">
    <source>
        <dbReference type="ARBA" id="ARBA00022989"/>
    </source>
</evidence>
<evidence type="ECO:0000313" key="8">
    <source>
        <dbReference type="EMBL" id="TCO58006.1"/>
    </source>
</evidence>
<dbReference type="Pfam" id="PF01061">
    <property type="entry name" value="ABC2_membrane"/>
    <property type="match status" value="1"/>
</dbReference>
<dbReference type="PROSITE" id="PS51012">
    <property type="entry name" value="ABC_TM2"/>
    <property type="match status" value="1"/>
</dbReference>
<comment type="subcellular location">
    <subcellularLocation>
        <location evidence="6">Cell membrane</location>
        <topology evidence="6">Multi-pass membrane protein</topology>
    </subcellularLocation>
    <subcellularLocation>
        <location evidence="1">Membrane</location>
        <topology evidence="1">Multi-pass membrane protein</topology>
    </subcellularLocation>
</comment>
<evidence type="ECO:0000256" key="4">
    <source>
        <dbReference type="ARBA" id="ARBA00023136"/>
    </source>
</evidence>
<gene>
    <name evidence="8" type="ORF">EV192_10568</name>
</gene>
<name>A0A4R2JLP0_9PSEU</name>
<dbReference type="AlphaFoldDB" id="A0A4R2JLP0"/>
<dbReference type="PANTHER" id="PTHR43229:SF2">
    <property type="entry name" value="NODULATION PROTEIN J"/>
    <property type="match status" value="1"/>
</dbReference>
<dbReference type="InterPro" id="IPR013525">
    <property type="entry name" value="ABC2_TM"/>
</dbReference>
<keyword evidence="4 6" id="KW-0472">Membrane</keyword>
<accession>A0A4R2JLP0</accession>
<keyword evidence="3 6" id="KW-1133">Transmembrane helix</keyword>
<dbReference type="InterPro" id="IPR000412">
    <property type="entry name" value="ABC_2_transport"/>
</dbReference>
<keyword evidence="6" id="KW-1003">Cell membrane</keyword>
<dbReference type="Proteomes" id="UP000295680">
    <property type="component" value="Unassembled WGS sequence"/>
</dbReference>
<dbReference type="RefSeq" id="WP_132118438.1">
    <property type="nucleotide sequence ID" value="NZ_SLWS01000005.1"/>
</dbReference>
<evidence type="ECO:0000256" key="6">
    <source>
        <dbReference type="RuleBase" id="RU361157"/>
    </source>
</evidence>
<keyword evidence="6" id="KW-0813">Transport</keyword>
<evidence type="ECO:0000256" key="5">
    <source>
        <dbReference type="ARBA" id="ARBA00023251"/>
    </source>
</evidence>
<dbReference type="GO" id="GO:0046677">
    <property type="term" value="P:response to antibiotic"/>
    <property type="evidence" value="ECO:0007669"/>
    <property type="project" value="UniProtKB-KW"/>
</dbReference>
<organism evidence="8 9">
    <name type="scientific">Actinocrispum wychmicini</name>
    <dbReference type="NCBI Taxonomy" id="1213861"/>
    <lineage>
        <taxon>Bacteria</taxon>
        <taxon>Bacillati</taxon>
        <taxon>Actinomycetota</taxon>
        <taxon>Actinomycetes</taxon>
        <taxon>Pseudonocardiales</taxon>
        <taxon>Pseudonocardiaceae</taxon>
        <taxon>Actinocrispum</taxon>
    </lineage>
</organism>
<dbReference type="GO" id="GO:0043190">
    <property type="term" value="C:ATP-binding cassette (ABC) transporter complex"/>
    <property type="evidence" value="ECO:0007669"/>
    <property type="project" value="InterPro"/>
</dbReference>
<comment type="similarity">
    <text evidence="6">Belongs to the ABC-2 integral membrane protein family.</text>
</comment>
<evidence type="ECO:0000256" key="2">
    <source>
        <dbReference type="ARBA" id="ARBA00022692"/>
    </source>
</evidence>